<dbReference type="AlphaFoldDB" id="A0AAJ3TXL0"/>
<gene>
    <name evidence="7" type="ORF">AWC23_06530</name>
</gene>
<comment type="caution">
    <text evidence="7">The sequence shown here is derived from an EMBL/GenBank/DDBJ whole genome shotgun (WGS) entry which is preliminary data.</text>
</comment>
<keyword evidence="3 6" id="KW-0812">Transmembrane</keyword>
<dbReference type="Pfam" id="PF03626">
    <property type="entry name" value="COX4_pro"/>
    <property type="match status" value="1"/>
</dbReference>
<accession>A0AAJ3TXL0</accession>
<dbReference type="InterPro" id="IPR005171">
    <property type="entry name" value="Cyt_c_oxidase_su4_prok"/>
</dbReference>
<keyword evidence="5 6" id="KW-0472">Membrane</keyword>
<proteinExistence type="predicted"/>
<protein>
    <recommendedName>
        <fullName evidence="9">Prokaryotic cytochrome C oxidase subunit IV family protein</fullName>
    </recommendedName>
</protein>
<evidence type="ECO:0008006" key="9">
    <source>
        <dbReference type="Google" id="ProtNLM"/>
    </source>
</evidence>
<evidence type="ECO:0000256" key="5">
    <source>
        <dbReference type="ARBA" id="ARBA00023136"/>
    </source>
</evidence>
<dbReference type="GO" id="GO:0005886">
    <property type="term" value="C:plasma membrane"/>
    <property type="evidence" value="ECO:0007669"/>
    <property type="project" value="UniProtKB-SubCell"/>
</dbReference>
<sequence>MAASKRVLVAAWIALVLLTLSSVAVGELSVLDGTTVTLLVMAIAAIKGSVILDCYMGGRSFPLAWKLFFAVWLIGSTSTIVVLHLSI</sequence>
<comment type="subcellular location">
    <subcellularLocation>
        <location evidence="1">Cell membrane</location>
        <topology evidence="1">Multi-pass membrane protein</topology>
    </subcellularLocation>
</comment>
<keyword evidence="2" id="KW-1003">Cell membrane</keyword>
<evidence type="ECO:0000256" key="4">
    <source>
        <dbReference type="ARBA" id="ARBA00022989"/>
    </source>
</evidence>
<feature type="transmembrane region" description="Helical" evidence="6">
    <location>
        <begin position="36"/>
        <end position="55"/>
    </location>
</feature>
<evidence type="ECO:0000256" key="6">
    <source>
        <dbReference type="SAM" id="Phobius"/>
    </source>
</evidence>
<dbReference type="Proteomes" id="UP000193387">
    <property type="component" value="Unassembled WGS sequence"/>
</dbReference>
<keyword evidence="4 6" id="KW-1133">Transmembrane helix</keyword>
<evidence type="ECO:0000256" key="3">
    <source>
        <dbReference type="ARBA" id="ARBA00022692"/>
    </source>
</evidence>
<evidence type="ECO:0000256" key="1">
    <source>
        <dbReference type="ARBA" id="ARBA00004651"/>
    </source>
</evidence>
<name>A0AAJ3TXL0_9MYCO</name>
<reference evidence="7 8" key="1">
    <citation type="submission" date="2016-01" db="EMBL/GenBank/DDBJ databases">
        <title>The new phylogeny of the genus Mycobacterium.</title>
        <authorList>
            <person name="Tarcisio F."/>
            <person name="Conor M."/>
            <person name="Antonella G."/>
            <person name="Elisabetta G."/>
            <person name="Giulia F.S."/>
            <person name="Sara T."/>
            <person name="Anna F."/>
            <person name="Clotilde B."/>
            <person name="Roberto B."/>
            <person name="Veronica D.S."/>
            <person name="Fabio R."/>
            <person name="Monica P."/>
            <person name="Olivier J."/>
            <person name="Enrico T."/>
            <person name="Nicola S."/>
        </authorList>
    </citation>
    <scope>NUCLEOTIDE SEQUENCE [LARGE SCALE GENOMIC DNA]</scope>
    <source>
        <strain evidence="7 8">DSM 44616</strain>
    </source>
</reference>
<feature type="transmembrane region" description="Helical" evidence="6">
    <location>
        <begin position="67"/>
        <end position="86"/>
    </location>
</feature>
<evidence type="ECO:0000256" key="2">
    <source>
        <dbReference type="ARBA" id="ARBA00022475"/>
    </source>
</evidence>
<organism evidence="7 8">
    <name type="scientific">Mycobacterium saskatchewanense</name>
    <dbReference type="NCBI Taxonomy" id="220927"/>
    <lineage>
        <taxon>Bacteria</taxon>
        <taxon>Bacillati</taxon>
        <taxon>Actinomycetota</taxon>
        <taxon>Actinomycetes</taxon>
        <taxon>Mycobacteriales</taxon>
        <taxon>Mycobacteriaceae</taxon>
        <taxon>Mycobacterium</taxon>
        <taxon>Mycobacterium simiae complex</taxon>
    </lineage>
</organism>
<keyword evidence="8" id="KW-1185">Reference proteome</keyword>
<evidence type="ECO:0000313" key="8">
    <source>
        <dbReference type="Proteomes" id="UP000193387"/>
    </source>
</evidence>
<dbReference type="EMBL" id="LQPR01000013">
    <property type="protein sequence ID" value="ORW73731.1"/>
    <property type="molecule type" value="Genomic_DNA"/>
</dbReference>
<evidence type="ECO:0000313" key="7">
    <source>
        <dbReference type="EMBL" id="ORW73731.1"/>
    </source>
</evidence>